<feature type="region of interest" description="Disordered" evidence="1">
    <location>
        <begin position="1"/>
        <end position="28"/>
    </location>
</feature>
<accession>A0A6J5SD62</accession>
<organism evidence="5">
    <name type="scientific">uncultured Caudovirales phage</name>
    <dbReference type="NCBI Taxonomy" id="2100421"/>
    <lineage>
        <taxon>Viruses</taxon>
        <taxon>Duplodnaviria</taxon>
        <taxon>Heunggongvirae</taxon>
        <taxon>Uroviricota</taxon>
        <taxon>Caudoviricetes</taxon>
        <taxon>Peduoviridae</taxon>
        <taxon>Maltschvirus</taxon>
        <taxon>Maltschvirus maltsch</taxon>
    </lineage>
</organism>
<sequence>MHNKRGEFCSRSCGNQKKHTPETKKKIGEAKSAWLTSGDEKAEAQVHSFTSLGNNQTPDPVAPIRDNIGGGRFVQDGDLWEEV</sequence>
<feature type="compositionally biased region" description="Basic and acidic residues" evidence="1">
    <location>
        <begin position="19"/>
        <end position="28"/>
    </location>
</feature>
<dbReference type="EMBL" id="LR797019">
    <property type="protein sequence ID" value="CAB4182303.1"/>
    <property type="molecule type" value="Genomic_DNA"/>
</dbReference>
<dbReference type="EMBL" id="LR797375">
    <property type="protein sequence ID" value="CAB4211482.1"/>
    <property type="molecule type" value="Genomic_DNA"/>
</dbReference>
<evidence type="ECO:0000313" key="6">
    <source>
        <dbReference type="EMBL" id="CAB5238595.1"/>
    </source>
</evidence>
<protein>
    <submittedName>
        <fullName evidence="5">Uncharacterized protein</fullName>
    </submittedName>
</protein>
<evidence type="ECO:0000256" key="1">
    <source>
        <dbReference type="SAM" id="MobiDB-lite"/>
    </source>
</evidence>
<dbReference type="EMBL" id="LR797272">
    <property type="protein sequence ID" value="CAB4198518.1"/>
    <property type="molecule type" value="Genomic_DNA"/>
</dbReference>
<feature type="region of interest" description="Disordered" evidence="1">
    <location>
        <begin position="50"/>
        <end position="83"/>
    </location>
</feature>
<evidence type="ECO:0000313" key="5">
    <source>
        <dbReference type="EMBL" id="CAB4211482.1"/>
    </source>
</evidence>
<dbReference type="EMBL" id="LR796861">
    <property type="protein sequence ID" value="CAB4170471.1"/>
    <property type="molecule type" value="Genomic_DNA"/>
</dbReference>
<evidence type="ECO:0000313" key="4">
    <source>
        <dbReference type="EMBL" id="CAB4198518.1"/>
    </source>
</evidence>
<evidence type="ECO:0000313" key="3">
    <source>
        <dbReference type="EMBL" id="CAB4182303.1"/>
    </source>
</evidence>
<gene>
    <name evidence="3" type="ORF">UFOVP1066_209</name>
    <name evidence="4" type="ORF">UFOVP1315_128</name>
    <name evidence="5" type="ORF">UFOVP1421_89</name>
    <name evidence="6" type="ORF">UFOVP1525_99</name>
    <name evidence="2" type="ORF">UFOVP909_62</name>
</gene>
<reference evidence="5" key="1">
    <citation type="submission" date="2020-05" db="EMBL/GenBank/DDBJ databases">
        <authorList>
            <person name="Chiriac C."/>
            <person name="Salcher M."/>
            <person name="Ghai R."/>
            <person name="Kavagutti S V."/>
        </authorList>
    </citation>
    <scope>NUCLEOTIDE SEQUENCE</scope>
</reference>
<evidence type="ECO:0000313" key="2">
    <source>
        <dbReference type="EMBL" id="CAB4170471.1"/>
    </source>
</evidence>
<dbReference type="EMBL" id="LR798454">
    <property type="protein sequence ID" value="CAB5238595.1"/>
    <property type="molecule type" value="Genomic_DNA"/>
</dbReference>
<proteinExistence type="predicted"/>
<name>A0A6J5SD62_9CAUD</name>